<dbReference type="Pfam" id="PF14359">
    <property type="entry name" value="DUF4406"/>
    <property type="match status" value="1"/>
</dbReference>
<proteinExistence type="predicted"/>
<accession>A0ABX7D6T9</accession>
<dbReference type="InterPro" id="IPR025518">
    <property type="entry name" value="DUF4406"/>
</dbReference>
<name>A0ABX7D6T9_SERLI</name>
<sequence length="267" mass="29088">MSKIYIAGPMSGLPGFNRKAFFAAAFNLSEAGHVVLNPAMLPDGLSEREYMDICLAMIRCADGIFLLDGWQRSAGAKAEYVLAEKLGLEIQRQVEVTTMEKKPSEVCSAEIDHEHTQGSGRHLLGQSMRGSDLQRLAMLCKPPMLNSPETPMCSSGGACGRSKKNQRPDDCNQPQYEYLSLALPVDPAFPVQLYGAVDAVDARFVMRAELLLSILRSVGAILANAPQSAGQSLFDRFLREASALLCAYPCTVKEDRNPEANQMQGEA</sequence>
<gene>
    <name evidence="2" type="ORF">I6I38_05515</name>
</gene>
<organism evidence="2 3">
    <name type="scientific">Serratia liquefaciens</name>
    <dbReference type="NCBI Taxonomy" id="614"/>
    <lineage>
        <taxon>Bacteria</taxon>
        <taxon>Pseudomonadati</taxon>
        <taxon>Pseudomonadota</taxon>
        <taxon>Gammaproteobacteria</taxon>
        <taxon>Enterobacterales</taxon>
        <taxon>Yersiniaceae</taxon>
        <taxon>Serratia</taxon>
    </lineage>
</organism>
<evidence type="ECO:0000313" key="2">
    <source>
        <dbReference type="EMBL" id="QQU56464.1"/>
    </source>
</evidence>
<dbReference type="Proteomes" id="UP000595237">
    <property type="component" value="Chromosome"/>
</dbReference>
<protein>
    <submittedName>
        <fullName evidence="2">DUF4406 domain-containing protein</fullName>
    </submittedName>
</protein>
<dbReference type="Gene3D" id="3.40.50.10400">
    <property type="entry name" value="Hypothetical protein PA1492"/>
    <property type="match status" value="1"/>
</dbReference>
<dbReference type="SUPFAM" id="SSF52309">
    <property type="entry name" value="N-(deoxy)ribosyltransferase-like"/>
    <property type="match status" value="1"/>
</dbReference>
<evidence type="ECO:0000256" key="1">
    <source>
        <dbReference type="SAM" id="MobiDB-lite"/>
    </source>
</evidence>
<evidence type="ECO:0000313" key="3">
    <source>
        <dbReference type="Proteomes" id="UP000595237"/>
    </source>
</evidence>
<keyword evidence="3" id="KW-1185">Reference proteome</keyword>
<feature type="region of interest" description="Disordered" evidence="1">
    <location>
        <begin position="151"/>
        <end position="170"/>
    </location>
</feature>
<reference evidence="2 3" key="1">
    <citation type="submission" date="2021-01" db="EMBL/GenBank/DDBJ databases">
        <title>FDA dAtabase for Regulatory Grade micrObial Sequences (FDA-ARGOS): Supporting development and validation of Infectious Disease Dx tests.</title>
        <authorList>
            <person name="Blissenbach B."/>
            <person name="Krut O."/>
            <person name="Tallon L."/>
            <person name="Sadzewicz L."/>
            <person name="Zhao X."/>
            <person name="Boylan J."/>
            <person name="Ott S."/>
            <person name="Bowen H."/>
            <person name="Vavikolanu K."/>
            <person name="Mehta A."/>
            <person name="Aluvathingal J."/>
            <person name="Nadendla S."/>
            <person name="Yan Y."/>
            <person name="Sichtig H."/>
        </authorList>
    </citation>
    <scope>NUCLEOTIDE SEQUENCE [LARGE SCALE GENOMIC DNA]</scope>
    <source>
        <strain evidence="2 3">FDAARGOS_1081</strain>
    </source>
</reference>
<dbReference type="EMBL" id="CP068148">
    <property type="protein sequence ID" value="QQU56464.1"/>
    <property type="molecule type" value="Genomic_DNA"/>
</dbReference>